<name>A0A7W4K2Q4_9PROT</name>
<accession>A0A7W4K2Q4</accession>
<evidence type="ECO:0000313" key="2">
    <source>
        <dbReference type="Proteomes" id="UP000530320"/>
    </source>
</evidence>
<reference evidence="1 2" key="1">
    <citation type="submission" date="2020-04" db="EMBL/GenBank/DDBJ databases">
        <title>Description of novel Gluconacetobacter.</title>
        <authorList>
            <person name="Sombolestani A."/>
        </authorList>
    </citation>
    <scope>NUCLEOTIDE SEQUENCE [LARGE SCALE GENOMIC DNA]</scope>
    <source>
        <strain evidence="1 2">LMG 22058</strain>
    </source>
</reference>
<dbReference type="RefSeq" id="WP_183010272.1">
    <property type="nucleotide sequence ID" value="NZ_JABEQP010000018.1"/>
</dbReference>
<dbReference type="EMBL" id="JABEQP010000018">
    <property type="protein sequence ID" value="MBB2199309.1"/>
    <property type="molecule type" value="Genomic_DNA"/>
</dbReference>
<proteinExistence type="predicted"/>
<dbReference type="Proteomes" id="UP000530320">
    <property type="component" value="Unassembled WGS sequence"/>
</dbReference>
<organism evidence="1 2">
    <name type="scientific">Gluconacetobacter dulcium</name>
    <dbReference type="NCBI Taxonomy" id="2729096"/>
    <lineage>
        <taxon>Bacteria</taxon>
        <taxon>Pseudomonadati</taxon>
        <taxon>Pseudomonadota</taxon>
        <taxon>Alphaproteobacteria</taxon>
        <taxon>Acetobacterales</taxon>
        <taxon>Acetobacteraceae</taxon>
        <taxon>Gluconacetobacter</taxon>
    </lineage>
</organism>
<evidence type="ECO:0000313" key="1">
    <source>
        <dbReference type="EMBL" id="MBB2199309.1"/>
    </source>
</evidence>
<gene>
    <name evidence="1" type="ORF">HLH44_18040</name>
</gene>
<dbReference type="AlphaFoldDB" id="A0A7W4K2Q4"/>
<protein>
    <submittedName>
        <fullName evidence="1">Uncharacterized protein</fullName>
    </submittedName>
</protein>
<sequence>MRRMVKNFTLYLLQVGIQRKKYPFYELFLWRNIVILYSSVKRLTKTENGKVVIPEDVFKFLITAYLKTVPFDEAAYLRANPDVDAAIHRGELKSGHDHFIQVGFFEGRDTDGKEFDEKWYLKNNPDVAASVLRGEWTNGKMHWLNVGRAELRAPSKALEPVYDTWRGFCAA</sequence>
<comment type="caution">
    <text evidence="1">The sequence shown here is derived from an EMBL/GenBank/DDBJ whole genome shotgun (WGS) entry which is preliminary data.</text>
</comment>